<dbReference type="Proteomes" id="UP001629246">
    <property type="component" value="Unassembled WGS sequence"/>
</dbReference>
<accession>A0ABW9AAZ7</accession>
<dbReference type="InterPro" id="IPR036412">
    <property type="entry name" value="HAD-like_sf"/>
</dbReference>
<sequence>MSIFRPKFITFDCYGTLTRFRMSDMAREMFADRVSAEDMPFFLRQFAAYRLDEVLDQWKPYEEVLKNAIKRTCARWNIAVSDEEAGKYYQAVPSWGPHADVPEGLARVAKEFPLVIFSNAADEQIQHNVDKLGAPFHKVFTAQQAQAYKPRLKAFEYMLDNLNCNPEDVLHVSSSLRYDLMPASDMGIKNKVYVARGHEPSTPYYGYTEITDIGGLPGVVGL</sequence>
<dbReference type="Gene3D" id="1.10.150.750">
    <property type="match status" value="1"/>
</dbReference>
<evidence type="ECO:0000313" key="3">
    <source>
        <dbReference type="Proteomes" id="UP001629246"/>
    </source>
</evidence>
<organism evidence="2 3">
    <name type="scientific">Herbaspirillum lusitanum</name>
    <dbReference type="NCBI Taxonomy" id="213312"/>
    <lineage>
        <taxon>Bacteria</taxon>
        <taxon>Pseudomonadati</taxon>
        <taxon>Pseudomonadota</taxon>
        <taxon>Betaproteobacteria</taxon>
        <taxon>Burkholderiales</taxon>
        <taxon>Oxalobacteraceae</taxon>
        <taxon>Herbaspirillum</taxon>
    </lineage>
</organism>
<dbReference type="SFLD" id="SFLDS00003">
    <property type="entry name" value="Haloacid_Dehalogenase"/>
    <property type="match status" value="1"/>
</dbReference>
<dbReference type="InterPro" id="IPR006439">
    <property type="entry name" value="HAD-SF_hydro_IA"/>
</dbReference>
<dbReference type="InterPro" id="IPR051540">
    <property type="entry name" value="S-2-haloacid_dehalogenase"/>
</dbReference>
<dbReference type="Gene3D" id="3.40.50.1000">
    <property type="entry name" value="HAD superfamily/HAD-like"/>
    <property type="match status" value="1"/>
</dbReference>
<keyword evidence="1" id="KW-0378">Hydrolase</keyword>
<reference evidence="2 3" key="1">
    <citation type="journal article" date="2024" name="Chem. Sci.">
        <title>Discovery of megapolipeptins by genome mining of a Burkholderiales bacteria collection.</title>
        <authorList>
            <person name="Paulo B.S."/>
            <person name="Recchia M.J.J."/>
            <person name="Lee S."/>
            <person name="Fergusson C.H."/>
            <person name="Romanowski S.B."/>
            <person name="Hernandez A."/>
            <person name="Krull N."/>
            <person name="Liu D.Y."/>
            <person name="Cavanagh H."/>
            <person name="Bos A."/>
            <person name="Gray C.A."/>
            <person name="Murphy B.T."/>
            <person name="Linington R.G."/>
            <person name="Eustaquio A.S."/>
        </authorList>
    </citation>
    <scope>NUCLEOTIDE SEQUENCE [LARGE SCALE GENOMIC DNA]</scope>
    <source>
        <strain evidence="2 3">RL21-008-BIB-A</strain>
    </source>
</reference>
<name>A0ABW9AAZ7_9BURK</name>
<dbReference type="Pfam" id="PF00702">
    <property type="entry name" value="Hydrolase"/>
    <property type="match status" value="1"/>
</dbReference>
<protein>
    <submittedName>
        <fullName evidence="2">Haloacid dehalogenase type II</fullName>
    </submittedName>
</protein>
<evidence type="ECO:0000256" key="1">
    <source>
        <dbReference type="ARBA" id="ARBA00022801"/>
    </source>
</evidence>
<dbReference type="PANTHER" id="PTHR43316">
    <property type="entry name" value="HYDROLASE, HALOACID DELAHOGENASE-RELATED"/>
    <property type="match status" value="1"/>
</dbReference>
<dbReference type="CDD" id="cd02588">
    <property type="entry name" value="HAD_L2-DEX"/>
    <property type="match status" value="1"/>
</dbReference>
<dbReference type="NCBIfam" id="TIGR01428">
    <property type="entry name" value="HAD_type_II"/>
    <property type="match status" value="1"/>
</dbReference>
<dbReference type="InterPro" id="IPR006328">
    <property type="entry name" value="2-HAD"/>
</dbReference>
<comment type="caution">
    <text evidence="2">The sequence shown here is derived from an EMBL/GenBank/DDBJ whole genome shotgun (WGS) entry which is preliminary data.</text>
</comment>
<dbReference type="EMBL" id="JAQQFM010000006">
    <property type="protein sequence ID" value="MFL9925409.1"/>
    <property type="molecule type" value="Genomic_DNA"/>
</dbReference>
<gene>
    <name evidence="2" type="ORF">PQR62_14115</name>
</gene>
<dbReference type="NCBIfam" id="TIGR01493">
    <property type="entry name" value="HAD-SF-IA-v2"/>
    <property type="match status" value="1"/>
</dbReference>
<evidence type="ECO:0000313" key="2">
    <source>
        <dbReference type="EMBL" id="MFL9925409.1"/>
    </source>
</evidence>
<dbReference type="SUPFAM" id="SSF56784">
    <property type="entry name" value="HAD-like"/>
    <property type="match status" value="1"/>
</dbReference>
<dbReference type="SFLD" id="SFLDG01129">
    <property type="entry name" value="C1.5:_HAD__Beta-PGM__Phosphata"/>
    <property type="match status" value="1"/>
</dbReference>
<dbReference type="InterPro" id="IPR023214">
    <property type="entry name" value="HAD_sf"/>
</dbReference>
<dbReference type="NCBIfam" id="TIGR01549">
    <property type="entry name" value="HAD-SF-IA-v1"/>
    <property type="match status" value="1"/>
</dbReference>
<proteinExistence type="predicted"/>
<dbReference type="PANTHER" id="PTHR43316:SF9">
    <property type="entry name" value="ACID DEHALOGENASE, PUTATIVE (AFU_ORTHOLOGUE AFUA_6G14460)-RELATED"/>
    <property type="match status" value="1"/>
</dbReference>
<dbReference type="RefSeq" id="WP_408158602.1">
    <property type="nucleotide sequence ID" value="NZ_JAQQFM010000006.1"/>
</dbReference>
<keyword evidence="3" id="KW-1185">Reference proteome</keyword>